<evidence type="ECO:0000256" key="3">
    <source>
        <dbReference type="RuleBase" id="RU004075"/>
    </source>
</evidence>
<gene>
    <name evidence="6" type="ORF">EG244_11580</name>
</gene>
<evidence type="ECO:0000259" key="5">
    <source>
        <dbReference type="Pfam" id="PF00266"/>
    </source>
</evidence>
<comment type="caution">
    <text evidence="6">The sequence shown here is derived from an EMBL/GenBank/DDBJ whole genome shotgun (WGS) entry which is preliminary data.</text>
</comment>
<dbReference type="AlphaFoldDB" id="A0A3P3DI86"/>
<evidence type="ECO:0000313" key="7">
    <source>
        <dbReference type="Proteomes" id="UP000282125"/>
    </source>
</evidence>
<protein>
    <submittedName>
        <fullName evidence="6">Aminotransferase class V-fold PLP-dependent enzyme</fullName>
    </submittedName>
</protein>
<dbReference type="RefSeq" id="WP_124965158.1">
    <property type="nucleotide sequence ID" value="NZ_RRAZ01000015.1"/>
</dbReference>
<dbReference type="InterPro" id="IPR020578">
    <property type="entry name" value="Aminotrans_V_PyrdxlP_BS"/>
</dbReference>
<dbReference type="Pfam" id="PF00266">
    <property type="entry name" value="Aminotran_5"/>
    <property type="match status" value="1"/>
</dbReference>
<dbReference type="Gene3D" id="3.90.1150.10">
    <property type="entry name" value="Aspartate Aminotransferase, domain 1"/>
    <property type="match status" value="1"/>
</dbReference>
<dbReference type="InterPro" id="IPR015422">
    <property type="entry name" value="PyrdxlP-dep_Trfase_small"/>
</dbReference>
<keyword evidence="6" id="KW-0808">Transferase</keyword>
<dbReference type="Gene3D" id="3.40.640.10">
    <property type="entry name" value="Type I PLP-dependent aspartate aminotransferase-like (Major domain)"/>
    <property type="match status" value="1"/>
</dbReference>
<dbReference type="Proteomes" id="UP000282125">
    <property type="component" value="Unassembled WGS sequence"/>
</dbReference>
<dbReference type="GO" id="GO:0008483">
    <property type="term" value="F:transaminase activity"/>
    <property type="evidence" value="ECO:0007669"/>
    <property type="project" value="UniProtKB-KW"/>
</dbReference>
<feature type="domain" description="Aminotransferase class V" evidence="5">
    <location>
        <begin position="20"/>
        <end position="382"/>
    </location>
</feature>
<dbReference type="InterPro" id="IPR015424">
    <property type="entry name" value="PyrdxlP-dep_Trfase"/>
</dbReference>
<name>A0A3P3DI86_9RHOB</name>
<dbReference type="InterPro" id="IPR015421">
    <property type="entry name" value="PyrdxlP-dep_Trfase_major"/>
</dbReference>
<dbReference type="PANTHER" id="PTHR43586">
    <property type="entry name" value="CYSTEINE DESULFURASE"/>
    <property type="match status" value="1"/>
</dbReference>
<organism evidence="6 7">
    <name type="scientific">Falsigemmobacter faecalis</name>
    <dbReference type="NCBI Taxonomy" id="2488730"/>
    <lineage>
        <taxon>Bacteria</taxon>
        <taxon>Pseudomonadati</taxon>
        <taxon>Pseudomonadota</taxon>
        <taxon>Alphaproteobacteria</taxon>
        <taxon>Rhodobacterales</taxon>
        <taxon>Paracoccaceae</taxon>
        <taxon>Falsigemmobacter</taxon>
    </lineage>
</organism>
<accession>A0A3P3DI86</accession>
<proteinExistence type="inferred from homology"/>
<dbReference type="EMBL" id="RRAZ01000015">
    <property type="protein sequence ID" value="RRH73923.1"/>
    <property type="molecule type" value="Genomic_DNA"/>
</dbReference>
<evidence type="ECO:0000256" key="1">
    <source>
        <dbReference type="ARBA" id="ARBA00001933"/>
    </source>
</evidence>
<reference evidence="6 7" key="1">
    <citation type="submission" date="2018-11" db="EMBL/GenBank/DDBJ databases">
        <title>Gemmobacter sp. nov., YIM 102744-1 draft genome.</title>
        <authorList>
            <person name="Li G."/>
            <person name="Jiang Y."/>
        </authorList>
    </citation>
    <scope>NUCLEOTIDE SEQUENCE [LARGE SCALE GENOMIC DNA]</scope>
    <source>
        <strain evidence="6 7">YIM 102744-1</strain>
    </source>
</reference>
<dbReference type="InterPro" id="IPR000192">
    <property type="entry name" value="Aminotrans_V_dom"/>
</dbReference>
<comment type="cofactor">
    <cofactor evidence="1 4">
        <name>pyridoxal 5'-phosphate</name>
        <dbReference type="ChEBI" id="CHEBI:597326"/>
    </cofactor>
</comment>
<comment type="similarity">
    <text evidence="3">Belongs to the class-V pyridoxal-phosphate-dependent aminotransferase family.</text>
</comment>
<keyword evidence="2" id="KW-0663">Pyridoxal phosphate</keyword>
<dbReference type="OrthoDB" id="9804366at2"/>
<dbReference type="PROSITE" id="PS00595">
    <property type="entry name" value="AA_TRANSFER_CLASS_5"/>
    <property type="match status" value="1"/>
</dbReference>
<keyword evidence="6" id="KW-0032">Aminotransferase</keyword>
<keyword evidence="7" id="KW-1185">Reference proteome</keyword>
<dbReference type="PANTHER" id="PTHR43586:SF24">
    <property type="entry name" value="BLR4730 PROTEIN"/>
    <property type="match status" value="1"/>
</dbReference>
<evidence type="ECO:0000256" key="2">
    <source>
        <dbReference type="ARBA" id="ARBA00022898"/>
    </source>
</evidence>
<dbReference type="SUPFAM" id="SSF53383">
    <property type="entry name" value="PLP-dependent transferases"/>
    <property type="match status" value="1"/>
</dbReference>
<sequence length="390" mass="42596">MLDIARIRSETPGVEKVLHFNNAGSSLMPRPVYEAVKRVLDLENALGGYEVERQMAPELEAFYTEFAGLLNAKPHEVAWVENATRAWDMAFYGLPLQPGDRIITHASEYVSNYIALLQQAKRRGLEIDLCPSDESGQIDVVALERLIGPKTRLIALTHVPTQGGLVNPAEAVGRVAKAHGLFYLLDACQSVGQIDLDVQKIGCDILSGTGRKFLRGPRGTGFLWVSDRVIDQIEPPFADMRAADWTSDQGYTLAKGARRFENWETYVGGRVGLMAAVRYARALGLPAIEARVERLAADLRAGLSGLSGVSVRDLGVTRCGIVTFEKTGLAAKEIYEALRVQGINVSVSSHSSARLDFGARGLESLVRASVHYFNDEAEIARFLAAVEALK</sequence>
<evidence type="ECO:0000313" key="6">
    <source>
        <dbReference type="EMBL" id="RRH73923.1"/>
    </source>
</evidence>
<evidence type="ECO:0000256" key="4">
    <source>
        <dbReference type="RuleBase" id="RU004504"/>
    </source>
</evidence>